<dbReference type="InterPro" id="IPR041122">
    <property type="entry name" value="RecJ_OB"/>
</dbReference>
<evidence type="ECO:0000259" key="7">
    <source>
        <dbReference type="Pfam" id="PF01368"/>
    </source>
</evidence>
<gene>
    <name evidence="11" type="ORF">HMPREF0083_03026</name>
</gene>
<name>U1YDM4_ANEAE</name>
<evidence type="ECO:0000256" key="5">
    <source>
        <dbReference type="ARBA" id="ARBA00022839"/>
    </source>
</evidence>
<dbReference type="PANTHER" id="PTHR30255:SF2">
    <property type="entry name" value="SINGLE-STRANDED-DNA-SPECIFIC EXONUCLEASE RECJ"/>
    <property type="match status" value="1"/>
</dbReference>
<dbReference type="InterPro" id="IPR038763">
    <property type="entry name" value="DHH_sf"/>
</dbReference>
<keyword evidence="6" id="KW-0175">Coiled coil</keyword>
<dbReference type="Pfam" id="PF02272">
    <property type="entry name" value="DHHA1"/>
    <property type="match status" value="1"/>
</dbReference>
<dbReference type="InterPro" id="IPR004610">
    <property type="entry name" value="RecJ"/>
</dbReference>
<dbReference type="eggNOG" id="COG0608">
    <property type="taxonomic scope" value="Bacteria"/>
</dbReference>
<dbReference type="InterPro" id="IPR001667">
    <property type="entry name" value="DDH_dom"/>
</dbReference>
<evidence type="ECO:0000256" key="1">
    <source>
        <dbReference type="ARBA" id="ARBA00005915"/>
    </source>
</evidence>
<protein>
    <recommendedName>
        <fullName evidence="2">Single-stranded-DNA-specific exonuclease RecJ</fullName>
    </recommendedName>
</protein>
<dbReference type="STRING" id="649747.HMPREF0083_03026"/>
<sequence length="789" mass="88575">MFKERWEKTLVKSKTRWKMEEVNQELALRLQQQLHISPLLAQLLVGRGIETADEAEKFLGGGMQDFYDPFLLDGMETAVKRIRQAIDNDESILIYGDYDADGVTSTSIMIHTMRMAGATFQYYIPNRFTEGYGLNEGALVKAAENGFSVVITVDTGISAVKEAELAKEMGLDLIITDHHEPPETIPAAYAVVNPKKPDCPYPFKMLAGAGVAFKFAHALLGELPHHLLEIAAIGTIADLVALVDENRLIAKLGLKALEHSVNPGVQALKKVCGIEGKVSAYHIGFGMGPRINATGRLETADRAVKMFITSDYEDAERYAWELDELNKERQELVEAIAAEAEELVLTMPEEERDVLVVAKEGWNEGVIGIVASRLVEKFYRPTIVLSINTEHAKAKGSARSIAGFNMYEALTTCADILPHYGGHPMAAGMTLAEADVSELRRRLNELARAWLTSDDYIPITKVDAICTLPEANLETIEQLEKLAPFGLGNPSPKILIEGVEIADLRIIGKDENHIKCQFRQDGVTLDGIGFKMADIAAELSPRDEANVVGELAVNEWNNQRKAQFVLKDVTVPGLQVFDWRGTRSKLEKLAALDGEASVRIVSFRPQGQRQLEQQVQKWLTLQLEPNPEIRQLVLYDLPRSYKELEDTLSVHPELERLYCLFGEEPNALSSLPSREQFKEVYKTVYLHKSLLRKDIPLLAQAKKLTPSAVLFILEVFHDLDFLKKDEQSYQLSQMKQKRDLTESIVYQRQKEALELETELLYSSYQSLRAFLKRFTLQDAGTKEKIYHGF</sequence>
<dbReference type="EMBL" id="AWSJ01000183">
    <property type="protein sequence ID" value="ERI08871.1"/>
    <property type="molecule type" value="Genomic_DNA"/>
</dbReference>
<feature type="domain" description="Single-stranded-DNA-specific exonuclease RecJ C-terminal" evidence="9">
    <location>
        <begin position="575"/>
        <end position="771"/>
    </location>
</feature>
<dbReference type="Pfam" id="PF10141">
    <property type="entry name" value="ssDNA-exonuc_C"/>
    <property type="match status" value="1"/>
</dbReference>
<evidence type="ECO:0000256" key="2">
    <source>
        <dbReference type="ARBA" id="ARBA00019841"/>
    </source>
</evidence>
<reference evidence="11 12" key="1">
    <citation type="submission" date="2013-08" db="EMBL/GenBank/DDBJ databases">
        <authorList>
            <person name="Weinstock G."/>
            <person name="Sodergren E."/>
            <person name="Wylie T."/>
            <person name="Fulton L."/>
            <person name="Fulton R."/>
            <person name="Fronick C."/>
            <person name="O'Laughlin M."/>
            <person name="Godfrey J."/>
            <person name="Miner T."/>
            <person name="Herter B."/>
            <person name="Appelbaum E."/>
            <person name="Cordes M."/>
            <person name="Lek S."/>
            <person name="Wollam A."/>
            <person name="Pepin K.H."/>
            <person name="Palsikar V.B."/>
            <person name="Mitreva M."/>
            <person name="Wilson R.K."/>
        </authorList>
    </citation>
    <scope>NUCLEOTIDE SEQUENCE [LARGE SCALE GENOMIC DNA]</scope>
    <source>
        <strain evidence="11 12">ATCC 12856</strain>
    </source>
</reference>
<dbReference type="NCBIfam" id="TIGR00644">
    <property type="entry name" value="recJ"/>
    <property type="match status" value="1"/>
</dbReference>
<evidence type="ECO:0000256" key="6">
    <source>
        <dbReference type="SAM" id="Coils"/>
    </source>
</evidence>
<dbReference type="InterPro" id="IPR018779">
    <property type="entry name" value="RecJ_C"/>
</dbReference>
<evidence type="ECO:0000313" key="11">
    <source>
        <dbReference type="EMBL" id="ERI08871.1"/>
    </source>
</evidence>
<evidence type="ECO:0000256" key="4">
    <source>
        <dbReference type="ARBA" id="ARBA00022801"/>
    </source>
</evidence>
<dbReference type="InterPro" id="IPR051673">
    <property type="entry name" value="SSDNA_exonuclease_RecJ"/>
</dbReference>
<feature type="coiled-coil region" evidence="6">
    <location>
        <begin position="315"/>
        <end position="342"/>
    </location>
</feature>
<accession>U1YDM4</accession>
<feature type="domain" description="DDH" evidence="7">
    <location>
        <begin position="91"/>
        <end position="235"/>
    </location>
</feature>
<comment type="caution">
    <text evidence="11">The sequence shown here is derived from an EMBL/GenBank/DDBJ whole genome shotgun (WGS) entry which is preliminary data.</text>
</comment>
<evidence type="ECO:0000313" key="12">
    <source>
        <dbReference type="Proteomes" id="UP000016511"/>
    </source>
</evidence>
<dbReference type="Gene3D" id="3.10.310.30">
    <property type="match status" value="1"/>
</dbReference>
<dbReference type="GO" id="GO:0008409">
    <property type="term" value="F:5'-3' exonuclease activity"/>
    <property type="evidence" value="ECO:0007669"/>
    <property type="project" value="InterPro"/>
</dbReference>
<keyword evidence="5 11" id="KW-0269">Exonuclease</keyword>
<dbReference type="SUPFAM" id="SSF64182">
    <property type="entry name" value="DHH phosphoesterases"/>
    <property type="match status" value="1"/>
</dbReference>
<dbReference type="Pfam" id="PF17768">
    <property type="entry name" value="RecJ_OB"/>
    <property type="match status" value="1"/>
</dbReference>
<comment type="similarity">
    <text evidence="1">Belongs to the RecJ family.</text>
</comment>
<proteinExistence type="inferred from homology"/>
<dbReference type="Pfam" id="PF01368">
    <property type="entry name" value="DHH"/>
    <property type="match status" value="1"/>
</dbReference>
<dbReference type="InterPro" id="IPR003156">
    <property type="entry name" value="DHHA1_dom"/>
</dbReference>
<dbReference type="GO" id="GO:0006281">
    <property type="term" value="P:DNA repair"/>
    <property type="evidence" value="ECO:0007669"/>
    <property type="project" value="InterPro"/>
</dbReference>
<dbReference type="PANTHER" id="PTHR30255">
    <property type="entry name" value="SINGLE-STRANDED-DNA-SPECIFIC EXONUCLEASE RECJ"/>
    <property type="match status" value="1"/>
</dbReference>
<feature type="domain" description="DHHA1" evidence="8">
    <location>
        <begin position="354"/>
        <end position="447"/>
    </location>
</feature>
<keyword evidence="3" id="KW-0540">Nuclease</keyword>
<evidence type="ECO:0000256" key="3">
    <source>
        <dbReference type="ARBA" id="ARBA00022722"/>
    </source>
</evidence>
<dbReference type="AlphaFoldDB" id="U1YDM4"/>
<dbReference type="Proteomes" id="UP000016511">
    <property type="component" value="Unassembled WGS sequence"/>
</dbReference>
<dbReference type="Gene3D" id="3.90.1640.30">
    <property type="match status" value="1"/>
</dbReference>
<dbReference type="PATRIC" id="fig|649747.3.peg.2742"/>
<dbReference type="GO" id="GO:0006310">
    <property type="term" value="P:DNA recombination"/>
    <property type="evidence" value="ECO:0007669"/>
    <property type="project" value="InterPro"/>
</dbReference>
<dbReference type="GO" id="GO:0003676">
    <property type="term" value="F:nucleic acid binding"/>
    <property type="evidence" value="ECO:0007669"/>
    <property type="project" value="InterPro"/>
</dbReference>
<dbReference type="HOGENOM" id="CLU_009736_4_1_9"/>
<feature type="domain" description="RecJ OB" evidence="10">
    <location>
        <begin position="462"/>
        <end position="568"/>
    </location>
</feature>
<evidence type="ECO:0000259" key="8">
    <source>
        <dbReference type="Pfam" id="PF02272"/>
    </source>
</evidence>
<evidence type="ECO:0000259" key="9">
    <source>
        <dbReference type="Pfam" id="PF10141"/>
    </source>
</evidence>
<keyword evidence="12" id="KW-1185">Reference proteome</keyword>
<evidence type="ECO:0000259" key="10">
    <source>
        <dbReference type="Pfam" id="PF17768"/>
    </source>
</evidence>
<keyword evidence="4" id="KW-0378">Hydrolase</keyword>
<organism evidence="11 12">
    <name type="scientific">Aneurinibacillus aneurinilyticus ATCC 12856</name>
    <dbReference type="NCBI Taxonomy" id="649747"/>
    <lineage>
        <taxon>Bacteria</taxon>
        <taxon>Bacillati</taxon>
        <taxon>Bacillota</taxon>
        <taxon>Bacilli</taxon>
        <taxon>Bacillales</taxon>
        <taxon>Paenibacillaceae</taxon>
        <taxon>Aneurinibacillus group</taxon>
        <taxon>Aneurinibacillus</taxon>
    </lineage>
</organism>